<accession>A0A1E5VQW8</accession>
<evidence type="ECO:0000313" key="2">
    <source>
        <dbReference type="EMBL" id="OEL27482.1"/>
    </source>
</evidence>
<evidence type="ECO:0000313" key="3">
    <source>
        <dbReference type="Proteomes" id="UP000095767"/>
    </source>
</evidence>
<gene>
    <name evidence="2" type="ORF">BAE44_0011499</name>
</gene>
<feature type="non-terminal residue" evidence="2">
    <location>
        <position position="1"/>
    </location>
</feature>
<proteinExistence type="predicted"/>
<evidence type="ECO:0000256" key="1">
    <source>
        <dbReference type="SAM" id="Phobius"/>
    </source>
</evidence>
<organism evidence="2 3">
    <name type="scientific">Dichanthelium oligosanthes</name>
    <dbReference type="NCBI Taxonomy" id="888268"/>
    <lineage>
        <taxon>Eukaryota</taxon>
        <taxon>Viridiplantae</taxon>
        <taxon>Streptophyta</taxon>
        <taxon>Embryophyta</taxon>
        <taxon>Tracheophyta</taxon>
        <taxon>Spermatophyta</taxon>
        <taxon>Magnoliopsida</taxon>
        <taxon>Liliopsida</taxon>
        <taxon>Poales</taxon>
        <taxon>Poaceae</taxon>
        <taxon>PACMAD clade</taxon>
        <taxon>Panicoideae</taxon>
        <taxon>Panicodae</taxon>
        <taxon>Paniceae</taxon>
        <taxon>Dichantheliinae</taxon>
        <taxon>Dichanthelium</taxon>
    </lineage>
</organism>
<keyword evidence="3" id="KW-1185">Reference proteome</keyword>
<dbReference type="EMBL" id="LWDX02032435">
    <property type="protein sequence ID" value="OEL27482.1"/>
    <property type="molecule type" value="Genomic_DNA"/>
</dbReference>
<keyword evidence="1" id="KW-0812">Transmembrane</keyword>
<comment type="caution">
    <text evidence="2">The sequence shown here is derived from an EMBL/GenBank/DDBJ whole genome shotgun (WGS) entry which is preliminary data.</text>
</comment>
<reference evidence="2 3" key="1">
    <citation type="submission" date="2016-09" db="EMBL/GenBank/DDBJ databases">
        <title>The draft genome of Dichanthelium oligosanthes: A C3 panicoid grass species.</title>
        <authorList>
            <person name="Studer A.J."/>
            <person name="Schnable J.C."/>
            <person name="Brutnell T.P."/>
        </authorList>
    </citation>
    <scope>NUCLEOTIDE SEQUENCE [LARGE SCALE GENOMIC DNA]</scope>
    <source>
        <strain evidence="3">cv. Kellogg 1175</strain>
        <tissue evidence="2">Leaf</tissue>
    </source>
</reference>
<dbReference type="AlphaFoldDB" id="A0A1E5VQW8"/>
<feature type="transmembrane region" description="Helical" evidence="1">
    <location>
        <begin position="6"/>
        <end position="30"/>
    </location>
</feature>
<protein>
    <submittedName>
        <fullName evidence="2">Uncharacterized protein</fullName>
    </submittedName>
</protein>
<name>A0A1E5VQW8_9POAL</name>
<dbReference type="Proteomes" id="UP000095767">
    <property type="component" value="Unassembled WGS sequence"/>
</dbReference>
<keyword evidence="1" id="KW-0472">Membrane</keyword>
<sequence>LFIGRPILWHIVAPLRYLVNLLFVPGLAILRIGSESWQSGVVIMIRVNTLLQNT</sequence>
<keyword evidence="1" id="KW-1133">Transmembrane helix</keyword>